<keyword evidence="3" id="KW-1185">Reference proteome</keyword>
<proteinExistence type="predicted"/>
<protein>
    <submittedName>
        <fullName evidence="4">Integrase catalytic domain-containing protein</fullName>
    </submittedName>
</protein>
<evidence type="ECO:0000259" key="2">
    <source>
        <dbReference type="PROSITE" id="PS50994"/>
    </source>
</evidence>
<name>A0A0K0FSP1_STRVS</name>
<dbReference type="Proteomes" id="UP000035680">
    <property type="component" value="Unassembled WGS sequence"/>
</dbReference>
<sequence>MKTIFRRTKRNDADLLAFETAVELLKPKWRRMQEDALDKSTNEQQQVYQQMKQEFDGLRRTHGITAEIHPPIFKFKIKDTAEQQNKINQDLMKNIRADGLLVPFNGTTVRELEKWITQTLTMLKTIALTEERIPLTMKIAKNYLNKLIPDGNRFDNIMKRAWTDKNDDIEQIFTKMIHILHSTGIAENEKCKLDAPVQGQNESILNYSKRFEEYHRQLEGTDEFNRIIHADTISTRIYVLLLKGLNKSVKKYLPIPGLQKMKYEEVIEKLTEVENTAIIFGDDNQINAIHTSRQFNKKFFNKNNRNYKPRYNTNFSNYNTNSPNYKKNASQGYSHEKKNKATFNRKKPNANYKANKYNNSRNSYVNKIESTNSKLDETCNQLRELTLVIKNAFTICILIFCLCLPLAGATNTTCLTEPKNFKLLYKNFRNFVKDDALPMQIYRIPNNCILTDPSVYVKIHSIYINDKDSSELQLHNTEALCDNTKVFEDLSGNKYGVVLIATNSYKVSAAKRASHYLEYFDTFDSNEKCPEIIEISNHLPVKIEPIIPSPPPVVLETQIAIRKRPLLEQKDDAVVKIRKSTENELVRCEDEKSKLKIALRNLELEKEQWLKDKELLERTIQDLKIDYENSRLTSKSQLDQKDMAIKTLNSRITDYQSSVSEKTQQLRNFQQQLQSLSSSMKANDPKDLLTKLNTLEKYMDNFKCPTIPALSCPPCDLKNVNANLNSLKHRTPTDLDKRISGIEYSMTKLEHALNSYTPTIDVRPEINDLHTAISEIPTFLKQLKEEQADTKLSNSTTSVTCHCANSPDLTEWIANIPKKGIDETMTDEFRKFVQLSATKNQGALTTTTELMKMFCNFGFPRAIRSDNGPTFKSSKFVTFLSNLGIQHLTSSAHHHKGNSIAERFLRTLRERLRFYDVSNNSIYMCVFAHNNTKHTTTKMSPMSIILNTQPHPITGSPIHAKLSGMLDLFKTTTPQEQVTNSNLLHEGEKVWKRIINTRTTKQKNTPQYEGPYIVVKHIYGDTYMIRKITGKGRMTGKELKINAEMLKKESISN</sequence>
<dbReference type="GO" id="GO:0015074">
    <property type="term" value="P:DNA integration"/>
    <property type="evidence" value="ECO:0007669"/>
    <property type="project" value="InterPro"/>
</dbReference>
<dbReference type="Gene3D" id="3.30.420.10">
    <property type="entry name" value="Ribonuclease H-like superfamily/Ribonuclease H"/>
    <property type="match status" value="1"/>
</dbReference>
<keyword evidence="1" id="KW-0175">Coiled coil</keyword>
<evidence type="ECO:0000313" key="3">
    <source>
        <dbReference type="Proteomes" id="UP000035680"/>
    </source>
</evidence>
<dbReference type="InterPro" id="IPR001584">
    <property type="entry name" value="Integrase_cat-core"/>
</dbReference>
<feature type="domain" description="Integrase catalytic" evidence="2">
    <location>
        <begin position="773"/>
        <end position="966"/>
    </location>
</feature>
<dbReference type="InterPro" id="IPR012337">
    <property type="entry name" value="RNaseH-like_sf"/>
</dbReference>
<organism evidence="3 4">
    <name type="scientific">Strongyloides venezuelensis</name>
    <name type="common">Threadworm</name>
    <dbReference type="NCBI Taxonomy" id="75913"/>
    <lineage>
        <taxon>Eukaryota</taxon>
        <taxon>Metazoa</taxon>
        <taxon>Ecdysozoa</taxon>
        <taxon>Nematoda</taxon>
        <taxon>Chromadorea</taxon>
        <taxon>Rhabditida</taxon>
        <taxon>Tylenchina</taxon>
        <taxon>Panagrolaimomorpha</taxon>
        <taxon>Strongyloidoidea</taxon>
        <taxon>Strongyloididae</taxon>
        <taxon>Strongyloides</taxon>
    </lineage>
</organism>
<reference evidence="4" key="2">
    <citation type="submission" date="2015-08" db="UniProtKB">
        <authorList>
            <consortium name="WormBaseParasite"/>
        </authorList>
    </citation>
    <scope>IDENTIFICATION</scope>
</reference>
<dbReference type="InterPro" id="IPR050951">
    <property type="entry name" value="Retrovirus_Pol_polyprotein"/>
</dbReference>
<dbReference type="PANTHER" id="PTHR37984:SF5">
    <property type="entry name" value="PROTEIN NYNRIN-LIKE"/>
    <property type="match status" value="1"/>
</dbReference>
<feature type="coiled-coil region" evidence="1">
    <location>
        <begin position="578"/>
        <end position="679"/>
    </location>
</feature>
<dbReference type="WBParaSite" id="SVE_1402000.1">
    <property type="protein sequence ID" value="SVE_1402000.1"/>
    <property type="gene ID" value="SVE_1402000"/>
</dbReference>
<reference evidence="3" key="1">
    <citation type="submission" date="2014-07" db="EMBL/GenBank/DDBJ databases">
        <authorList>
            <person name="Martin A.A"/>
            <person name="De Silva N."/>
        </authorList>
    </citation>
    <scope>NUCLEOTIDE SEQUENCE</scope>
</reference>
<evidence type="ECO:0000313" key="4">
    <source>
        <dbReference type="WBParaSite" id="SVE_1402000.1"/>
    </source>
</evidence>
<dbReference type="AlphaFoldDB" id="A0A0K0FSP1"/>
<accession>A0A0K0FSP1</accession>
<dbReference type="PROSITE" id="PS50994">
    <property type="entry name" value="INTEGRASE"/>
    <property type="match status" value="1"/>
</dbReference>
<dbReference type="SUPFAM" id="SSF53098">
    <property type="entry name" value="Ribonuclease H-like"/>
    <property type="match status" value="1"/>
</dbReference>
<evidence type="ECO:0000256" key="1">
    <source>
        <dbReference type="SAM" id="Coils"/>
    </source>
</evidence>
<dbReference type="PANTHER" id="PTHR37984">
    <property type="entry name" value="PROTEIN CBG26694"/>
    <property type="match status" value="1"/>
</dbReference>
<dbReference type="InterPro" id="IPR036397">
    <property type="entry name" value="RNaseH_sf"/>
</dbReference>
<dbReference type="Pfam" id="PF00665">
    <property type="entry name" value="rve"/>
    <property type="match status" value="1"/>
</dbReference>
<dbReference type="GO" id="GO:0003676">
    <property type="term" value="F:nucleic acid binding"/>
    <property type="evidence" value="ECO:0007669"/>
    <property type="project" value="InterPro"/>
</dbReference>